<sequence>MNTSKWGFLPMRHGIKLSKKQPPKTGQELKRMSDIPYTFAVGCIQYVVQCTRLDVAYALIVTSRYQTCAGEVHWSAVKTILKYLKKTKDMFLIYSGGDLILESYNDASFTMMIPSPNQVCIQAEWWCGCLEKFQAGYHSGSTMEAEYIAASEAAKEAVWMKTQQITYQDDVANC</sequence>
<dbReference type="AlphaFoldDB" id="A0AAW2JNJ5"/>
<name>A0AAW2JNJ5_9LAMI</name>
<comment type="caution">
    <text evidence="1">The sequence shown here is derived from an EMBL/GenBank/DDBJ whole genome shotgun (WGS) entry which is preliminary data.</text>
</comment>
<proteinExistence type="predicted"/>
<accession>A0AAW2JNJ5</accession>
<gene>
    <name evidence="1" type="ORF">Scaly_3098600</name>
</gene>
<reference evidence="1" key="1">
    <citation type="submission" date="2020-06" db="EMBL/GenBank/DDBJ databases">
        <authorList>
            <person name="Li T."/>
            <person name="Hu X."/>
            <person name="Zhang T."/>
            <person name="Song X."/>
            <person name="Zhang H."/>
            <person name="Dai N."/>
            <person name="Sheng W."/>
            <person name="Hou X."/>
            <person name="Wei L."/>
        </authorList>
    </citation>
    <scope>NUCLEOTIDE SEQUENCE</scope>
    <source>
        <strain evidence="1">KEN8</strain>
        <tissue evidence="1">Leaf</tissue>
    </source>
</reference>
<protein>
    <submittedName>
        <fullName evidence="1">Copia protein</fullName>
    </submittedName>
</protein>
<dbReference type="PANTHER" id="PTHR11439:SF496">
    <property type="entry name" value="RNA-DIRECTED DNA POLYMERASE"/>
    <property type="match status" value="1"/>
</dbReference>
<dbReference type="PANTHER" id="PTHR11439">
    <property type="entry name" value="GAG-POL-RELATED RETROTRANSPOSON"/>
    <property type="match status" value="1"/>
</dbReference>
<reference evidence="1" key="2">
    <citation type="journal article" date="2024" name="Plant">
        <title>Genomic evolution and insights into agronomic trait innovations of Sesamum species.</title>
        <authorList>
            <person name="Miao H."/>
            <person name="Wang L."/>
            <person name="Qu L."/>
            <person name="Liu H."/>
            <person name="Sun Y."/>
            <person name="Le M."/>
            <person name="Wang Q."/>
            <person name="Wei S."/>
            <person name="Zheng Y."/>
            <person name="Lin W."/>
            <person name="Duan Y."/>
            <person name="Cao H."/>
            <person name="Xiong S."/>
            <person name="Wang X."/>
            <person name="Wei L."/>
            <person name="Li C."/>
            <person name="Ma Q."/>
            <person name="Ju M."/>
            <person name="Zhao R."/>
            <person name="Li G."/>
            <person name="Mu C."/>
            <person name="Tian Q."/>
            <person name="Mei H."/>
            <person name="Zhang T."/>
            <person name="Gao T."/>
            <person name="Zhang H."/>
        </authorList>
    </citation>
    <scope>NUCLEOTIDE SEQUENCE</scope>
    <source>
        <strain evidence="1">KEN8</strain>
    </source>
</reference>
<evidence type="ECO:0000313" key="1">
    <source>
        <dbReference type="EMBL" id="KAL0295578.1"/>
    </source>
</evidence>
<dbReference type="EMBL" id="JACGWM010000996">
    <property type="protein sequence ID" value="KAL0295578.1"/>
    <property type="molecule type" value="Genomic_DNA"/>
</dbReference>
<organism evidence="1">
    <name type="scientific">Sesamum calycinum</name>
    <dbReference type="NCBI Taxonomy" id="2727403"/>
    <lineage>
        <taxon>Eukaryota</taxon>
        <taxon>Viridiplantae</taxon>
        <taxon>Streptophyta</taxon>
        <taxon>Embryophyta</taxon>
        <taxon>Tracheophyta</taxon>
        <taxon>Spermatophyta</taxon>
        <taxon>Magnoliopsida</taxon>
        <taxon>eudicotyledons</taxon>
        <taxon>Gunneridae</taxon>
        <taxon>Pentapetalae</taxon>
        <taxon>asterids</taxon>
        <taxon>lamiids</taxon>
        <taxon>Lamiales</taxon>
        <taxon>Pedaliaceae</taxon>
        <taxon>Sesamum</taxon>
    </lineage>
</organism>